<name>A0AAV1Y7L4_LUPLU</name>
<gene>
    <name evidence="1" type="ORF">LLUT_LOCUS31036</name>
</gene>
<sequence>MASVDLNELGSKATPVATERRVSFWQLINRPKEGLTLLPGFEEWEQLWNQRK</sequence>
<proteinExistence type="predicted"/>
<dbReference type="AlphaFoldDB" id="A0AAV1Y7L4"/>
<accession>A0AAV1Y7L4</accession>
<dbReference type="EMBL" id="CAXHTB010000022">
    <property type="protein sequence ID" value="CAL0329976.1"/>
    <property type="molecule type" value="Genomic_DNA"/>
</dbReference>
<keyword evidence="2" id="KW-1185">Reference proteome</keyword>
<evidence type="ECO:0008006" key="3">
    <source>
        <dbReference type="Google" id="ProtNLM"/>
    </source>
</evidence>
<organism evidence="1 2">
    <name type="scientific">Lupinus luteus</name>
    <name type="common">European yellow lupine</name>
    <dbReference type="NCBI Taxonomy" id="3873"/>
    <lineage>
        <taxon>Eukaryota</taxon>
        <taxon>Viridiplantae</taxon>
        <taxon>Streptophyta</taxon>
        <taxon>Embryophyta</taxon>
        <taxon>Tracheophyta</taxon>
        <taxon>Spermatophyta</taxon>
        <taxon>Magnoliopsida</taxon>
        <taxon>eudicotyledons</taxon>
        <taxon>Gunneridae</taxon>
        <taxon>Pentapetalae</taxon>
        <taxon>rosids</taxon>
        <taxon>fabids</taxon>
        <taxon>Fabales</taxon>
        <taxon>Fabaceae</taxon>
        <taxon>Papilionoideae</taxon>
        <taxon>50 kb inversion clade</taxon>
        <taxon>genistoids sensu lato</taxon>
        <taxon>core genistoids</taxon>
        <taxon>Genisteae</taxon>
        <taxon>Lupinus</taxon>
    </lineage>
</organism>
<evidence type="ECO:0000313" key="1">
    <source>
        <dbReference type="EMBL" id="CAL0329976.1"/>
    </source>
</evidence>
<dbReference type="Proteomes" id="UP001497480">
    <property type="component" value="Unassembled WGS sequence"/>
</dbReference>
<evidence type="ECO:0000313" key="2">
    <source>
        <dbReference type="Proteomes" id="UP001497480"/>
    </source>
</evidence>
<comment type="caution">
    <text evidence="1">The sequence shown here is derived from an EMBL/GenBank/DDBJ whole genome shotgun (WGS) entry which is preliminary data.</text>
</comment>
<reference evidence="1 2" key="1">
    <citation type="submission" date="2024-03" db="EMBL/GenBank/DDBJ databases">
        <authorList>
            <person name="Martinez-Hernandez J."/>
        </authorList>
    </citation>
    <scope>NUCLEOTIDE SEQUENCE [LARGE SCALE GENOMIC DNA]</scope>
</reference>
<protein>
    <recommendedName>
        <fullName evidence="3">Chlorophyll a-b binding protein, chloroplastic</fullName>
    </recommendedName>
</protein>